<dbReference type="PRINTS" id="PR00727">
    <property type="entry name" value="LEADERPTASE"/>
</dbReference>
<evidence type="ECO:0000256" key="6">
    <source>
        <dbReference type="RuleBase" id="RU362042"/>
    </source>
</evidence>
<proteinExistence type="inferred from homology"/>
<evidence type="ECO:0000256" key="3">
    <source>
        <dbReference type="ARBA" id="ARBA00009370"/>
    </source>
</evidence>
<comment type="caution">
    <text evidence="8">The sequence shown here is derived from an EMBL/GenBank/DDBJ whole genome shotgun (WGS) entry which is preliminary data.</text>
</comment>
<dbReference type="InterPro" id="IPR019533">
    <property type="entry name" value="Peptidase_S26"/>
</dbReference>
<dbReference type="Pfam" id="PF10502">
    <property type="entry name" value="Peptidase_S26"/>
    <property type="match status" value="1"/>
</dbReference>
<evidence type="ECO:0000259" key="7">
    <source>
        <dbReference type="Pfam" id="PF10502"/>
    </source>
</evidence>
<dbReference type="CDD" id="cd06530">
    <property type="entry name" value="S26_SPase_I"/>
    <property type="match status" value="1"/>
</dbReference>
<dbReference type="RefSeq" id="WP_233697218.1">
    <property type="nucleotide sequence ID" value="NZ_JAJNBZ010000010.1"/>
</dbReference>
<keyword evidence="6" id="KW-0645">Protease</keyword>
<evidence type="ECO:0000256" key="5">
    <source>
        <dbReference type="ARBA" id="ARBA00022801"/>
    </source>
</evidence>
<dbReference type="Gene3D" id="2.10.109.10">
    <property type="entry name" value="Umud Fragment, subunit A"/>
    <property type="match status" value="1"/>
</dbReference>
<dbReference type="EMBL" id="JAJNBZ010000010">
    <property type="protein sequence ID" value="MCE5170489.1"/>
    <property type="molecule type" value="Genomic_DNA"/>
</dbReference>
<protein>
    <recommendedName>
        <fullName evidence="4 6">Signal peptidase I</fullName>
        <ecNumber evidence="4 6">3.4.21.89</ecNumber>
    </recommendedName>
</protein>
<keyword evidence="5 6" id="KW-0378">Hydrolase</keyword>
<dbReference type="NCBIfam" id="TIGR02227">
    <property type="entry name" value="sigpep_I_bact"/>
    <property type="match status" value="1"/>
</dbReference>
<name>A0ABS8YGZ2_9BACL</name>
<dbReference type="InterPro" id="IPR019758">
    <property type="entry name" value="Pept_S26A_signal_pept_1_CS"/>
</dbReference>
<feature type="domain" description="Peptidase S26" evidence="7">
    <location>
        <begin position="12"/>
        <end position="164"/>
    </location>
</feature>
<evidence type="ECO:0000313" key="9">
    <source>
        <dbReference type="Proteomes" id="UP001199916"/>
    </source>
</evidence>
<dbReference type="PANTHER" id="PTHR43390">
    <property type="entry name" value="SIGNAL PEPTIDASE I"/>
    <property type="match status" value="1"/>
</dbReference>
<evidence type="ECO:0000313" key="8">
    <source>
        <dbReference type="EMBL" id="MCE5170489.1"/>
    </source>
</evidence>
<organism evidence="8 9">
    <name type="scientific">Paenibacillus profundus</name>
    <dbReference type="NCBI Taxonomy" id="1173085"/>
    <lineage>
        <taxon>Bacteria</taxon>
        <taxon>Bacillati</taxon>
        <taxon>Bacillota</taxon>
        <taxon>Bacilli</taxon>
        <taxon>Bacillales</taxon>
        <taxon>Paenibacillaceae</taxon>
        <taxon>Paenibacillus</taxon>
    </lineage>
</organism>
<reference evidence="8 9" key="1">
    <citation type="submission" date="2021-11" db="EMBL/GenBank/DDBJ databases">
        <title>Draft genome sequence of Paenibacillus profundus YoMME, a new Gram-positive bacteria with exoelectrogenic properties.</title>
        <authorList>
            <person name="Hubenova Y."/>
            <person name="Hubenova E."/>
            <person name="Manasiev Y."/>
            <person name="Peykov S."/>
            <person name="Mitov M."/>
        </authorList>
    </citation>
    <scope>NUCLEOTIDE SEQUENCE [LARGE SCALE GENOMIC DNA]</scope>
    <source>
        <strain evidence="8 9">YoMME</strain>
    </source>
</reference>
<comment type="similarity">
    <text evidence="3 6">Belongs to the peptidase S26 family.</text>
</comment>
<dbReference type="InterPro" id="IPR000223">
    <property type="entry name" value="Pept_S26A_signal_pept_1"/>
</dbReference>
<dbReference type="PANTHER" id="PTHR43390:SF1">
    <property type="entry name" value="CHLOROPLAST PROCESSING PEPTIDASE"/>
    <property type="match status" value="1"/>
</dbReference>
<evidence type="ECO:0000256" key="4">
    <source>
        <dbReference type="ARBA" id="ARBA00013208"/>
    </source>
</evidence>
<dbReference type="InterPro" id="IPR036286">
    <property type="entry name" value="LexA/Signal_pep-like_sf"/>
</dbReference>
<dbReference type="PROSITE" id="PS00761">
    <property type="entry name" value="SPASE_I_3"/>
    <property type="match status" value="1"/>
</dbReference>
<dbReference type="SUPFAM" id="SSF51306">
    <property type="entry name" value="LexA/Signal peptidase"/>
    <property type="match status" value="1"/>
</dbReference>
<evidence type="ECO:0000256" key="2">
    <source>
        <dbReference type="ARBA" id="ARBA00004401"/>
    </source>
</evidence>
<dbReference type="GO" id="GO:0009003">
    <property type="term" value="F:signal peptidase activity"/>
    <property type="evidence" value="ECO:0007669"/>
    <property type="project" value="UniProtKB-EC"/>
</dbReference>
<sequence>MDNRWKLIVRGYIIPIILVFSLSFLVQKVAYAQVVVQQHSMQNTYHPGDRLIENKWVYHWSDPAYGDVVIIDPTFDGKRFIKRVVGAAGDTLDLRDGHLIVNGNVIDEPYAEGETWPREVEFPCVVPKGHVFVLGDNREISEDSRRFGPVPVAKLEGKVEWKVWPLW</sequence>
<accession>A0ABS8YGZ2</accession>
<dbReference type="Proteomes" id="UP001199916">
    <property type="component" value="Unassembled WGS sequence"/>
</dbReference>
<gene>
    <name evidence="8" type="primary">lepB</name>
    <name evidence="8" type="ORF">LQV63_14330</name>
</gene>
<dbReference type="EC" id="3.4.21.89" evidence="4 6"/>
<evidence type="ECO:0000256" key="1">
    <source>
        <dbReference type="ARBA" id="ARBA00000677"/>
    </source>
</evidence>
<comment type="catalytic activity">
    <reaction evidence="1 6">
        <text>Cleavage of hydrophobic, N-terminal signal or leader sequences from secreted and periplasmic proteins.</text>
        <dbReference type="EC" id="3.4.21.89"/>
    </reaction>
</comment>
<comment type="subcellular location">
    <subcellularLocation>
        <location evidence="2">Cell membrane</location>
        <topology evidence="2">Single-pass type II membrane protein</topology>
    </subcellularLocation>
    <subcellularLocation>
        <location evidence="6">Membrane</location>
        <topology evidence="6">Single-pass type II membrane protein</topology>
    </subcellularLocation>
</comment>
<keyword evidence="9" id="KW-1185">Reference proteome</keyword>